<keyword evidence="2" id="KW-1185">Reference proteome</keyword>
<evidence type="ECO:0000313" key="1">
    <source>
        <dbReference type="EMBL" id="SOB58765.1"/>
    </source>
</evidence>
<sequence length="116" mass="13252">MSKDILFLLQGDFMRGLEGPFYCPDCIALEGLLSYFPRLREELDVVHMDFERPRKPIVDVLGEDHQESPAIVLADPDKARSYDLPVKEANGRAFLDDEQSILLYLSYAYGVSRSPR</sequence>
<evidence type="ECO:0008006" key="3">
    <source>
        <dbReference type="Google" id="ProtNLM"/>
    </source>
</evidence>
<dbReference type="Proteomes" id="UP000219215">
    <property type="component" value="Chromosome DPRO"/>
</dbReference>
<evidence type="ECO:0000313" key="2">
    <source>
        <dbReference type="Proteomes" id="UP000219215"/>
    </source>
</evidence>
<gene>
    <name evidence="1" type="ORF">DPRO_1865</name>
</gene>
<dbReference type="Pfam" id="PF11287">
    <property type="entry name" value="DUF3088"/>
    <property type="match status" value="1"/>
</dbReference>
<proteinExistence type="predicted"/>
<dbReference type="EMBL" id="LT907975">
    <property type="protein sequence ID" value="SOB58765.1"/>
    <property type="molecule type" value="Genomic_DNA"/>
</dbReference>
<protein>
    <recommendedName>
        <fullName evidence="3">DUF3088 domain-containing protein</fullName>
    </recommendedName>
</protein>
<dbReference type="OrthoDB" id="1356145at2"/>
<dbReference type="AlphaFoldDB" id="A0A2C8F8L4"/>
<reference evidence="2" key="1">
    <citation type="submission" date="2017-09" db="EMBL/GenBank/DDBJ databases">
        <authorList>
            <person name="Regsiter A."/>
            <person name="William W."/>
        </authorList>
    </citation>
    <scope>NUCLEOTIDE SEQUENCE [LARGE SCALE GENOMIC DNA]</scope>
    <source>
        <strain evidence="2">500-1</strain>
    </source>
</reference>
<dbReference type="KEGG" id="pprf:DPRO_1865"/>
<name>A0A2C8F8L4_9BACT</name>
<dbReference type="RefSeq" id="WP_157917409.1">
    <property type="nucleotide sequence ID" value="NZ_LT907975.1"/>
</dbReference>
<dbReference type="InterPro" id="IPR021439">
    <property type="entry name" value="DUF3088"/>
</dbReference>
<organism evidence="1 2">
    <name type="scientific">Pseudodesulfovibrio profundus</name>
    <dbReference type="NCBI Taxonomy" id="57320"/>
    <lineage>
        <taxon>Bacteria</taxon>
        <taxon>Pseudomonadati</taxon>
        <taxon>Thermodesulfobacteriota</taxon>
        <taxon>Desulfovibrionia</taxon>
        <taxon>Desulfovibrionales</taxon>
        <taxon>Desulfovibrionaceae</taxon>
    </lineage>
</organism>
<accession>A0A2C8F8L4</accession>